<accession>C0D3Z4</accession>
<proteinExistence type="predicted"/>
<dbReference type="PANTHER" id="PTHR43546">
    <property type="entry name" value="UPF0173 METAL-DEPENDENT HYDROLASE MJ1163-RELATED"/>
    <property type="match status" value="1"/>
</dbReference>
<organism evidence="1 2">
    <name type="scientific">[Clostridium] asparagiforme DSM 15981</name>
    <dbReference type="NCBI Taxonomy" id="518636"/>
    <lineage>
        <taxon>Bacteria</taxon>
        <taxon>Bacillati</taxon>
        <taxon>Bacillota</taxon>
        <taxon>Clostridia</taxon>
        <taxon>Lachnospirales</taxon>
        <taxon>Lachnospiraceae</taxon>
        <taxon>Enterocloster</taxon>
    </lineage>
</organism>
<dbReference type="InterPro" id="IPR036866">
    <property type="entry name" value="RibonucZ/Hydroxyglut_hydro"/>
</dbReference>
<comment type="caution">
    <text evidence="1">The sequence shown here is derived from an EMBL/GenBank/DDBJ whole genome shotgun (WGS) entry which is preliminary data.</text>
</comment>
<dbReference type="Pfam" id="PF13483">
    <property type="entry name" value="Lactamase_B_3"/>
    <property type="match status" value="1"/>
</dbReference>
<dbReference type="InterPro" id="IPR050114">
    <property type="entry name" value="UPF0173_UPF0282_UlaG_hydrolase"/>
</dbReference>
<reference evidence="1 2" key="2">
    <citation type="submission" date="2009-02" db="EMBL/GenBank/DDBJ databases">
        <title>Draft genome sequence of Clostridium asparagiforme (DSM 15981).</title>
        <authorList>
            <person name="Sudarsanam P."/>
            <person name="Ley R."/>
            <person name="Guruge J."/>
            <person name="Turnbaugh P.J."/>
            <person name="Mahowald M."/>
            <person name="Liep D."/>
            <person name="Gordon J."/>
        </authorList>
    </citation>
    <scope>NUCLEOTIDE SEQUENCE [LARGE SCALE GENOMIC DNA]</scope>
    <source>
        <strain evidence="1 2">DSM 15981</strain>
    </source>
</reference>
<reference evidence="1 2" key="1">
    <citation type="submission" date="2009-01" db="EMBL/GenBank/DDBJ databases">
        <authorList>
            <person name="Fulton L."/>
            <person name="Clifton S."/>
            <person name="Fulton B."/>
            <person name="Xu J."/>
            <person name="Minx P."/>
            <person name="Pepin K.H."/>
            <person name="Johnson M."/>
            <person name="Bhonagiri V."/>
            <person name="Nash W.E."/>
            <person name="Mardis E.R."/>
            <person name="Wilson R.K."/>
        </authorList>
    </citation>
    <scope>NUCLEOTIDE SEQUENCE [LARGE SCALE GENOMIC DNA]</scope>
    <source>
        <strain evidence="1 2">DSM 15981</strain>
    </source>
</reference>
<sequence length="199" mass="21932">MTMAKLLYQGHGSFRLVSEKGTVVYVDPYVGEGYDLEADLVLVTHEHHDHNAVELVTLKENGRVLRAADMLEEGRYQTRVLGDITVHAVPAYNKNHDRSACVGYLIGVDHKRIYAAGDTSTTDFMEKLAGEHLDYALLPIDGVYNMDSREASCCAEIIQAKHAIPIHMKPGQLFDRAVAETFRAEGRIILGAGGIHDVG</sequence>
<dbReference type="Gene3D" id="3.60.15.10">
    <property type="entry name" value="Ribonuclease Z/Hydroxyacylglutathione hydrolase-like"/>
    <property type="match status" value="1"/>
</dbReference>
<keyword evidence="2" id="KW-1185">Reference proteome</keyword>
<evidence type="ECO:0008006" key="3">
    <source>
        <dbReference type="Google" id="ProtNLM"/>
    </source>
</evidence>
<dbReference type="EMBL" id="ACCJ01000320">
    <property type="protein sequence ID" value="EEG53950.1"/>
    <property type="molecule type" value="Genomic_DNA"/>
</dbReference>
<dbReference type="PANTHER" id="PTHR43546:SF3">
    <property type="entry name" value="UPF0173 METAL-DEPENDENT HYDROLASE MJ1163"/>
    <property type="match status" value="1"/>
</dbReference>
<evidence type="ECO:0000313" key="1">
    <source>
        <dbReference type="EMBL" id="EEG53950.1"/>
    </source>
</evidence>
<name>C0D3Z4_9FIRM</name>
<dbReference type="SUPFAM" id="SSF56281">
    <property type="entry name" value="Metallo-hydrolase/oxidoreductase"/>
    <property type="match status" value="1"/>
</dbReference>
<dbReference type="AlphaFoldDB" id="C0D3Z4"/>
<evidence type="ECO:0000313" key="2">
    <source>
        <dbReference type="Proteomes" id="UP000004756"/>
    </source>
</evidence>
<dbReference type="Proteomes" id="UP000004756">
    <property type="component" value="Unassembled WGS sequence"/>
</dbReference>
<dbReference type="HOGENOM" id="CLU_070010_2_0_9"/>
<protein>
    <recommendedName>
        <fullName evidence="3">Metallo-beta-lactamase domain-containing protein</fullName>
    </recommendedName>
</protein>
<gene>
    <name evidence="1" type="ORF">CLOSTASPAR_03986</name>
</gene>